<organism evidence="1 2">
    <name type="scientific">Tardibacter chloracetimidivorans</name>
    <dbReference type="NCBI Taxonomy" id="1921510"/>
    <lineage>
        <taxon>Bacteria</taxon>
        <taxon>Pseudomonadati</taxon>
        <taxon>Pseudomonadota</taxon>
        <taxon>Alphaproteobacteria</taxon>
        <taxon>Sphingomonadales</taxon>
        <taxon>Sphingomonadaceae</taxon>
        <taxon>Tardibacter</taxon>
    </lineage>
</organism>
<dbReference type="AlphaFoldDB" id="A0A1L3ZS68"/>
<proteinExistence type="predicted"/>
<keyword evidence="2" id="KW-1185">Reference proteome</keyword>
<protein>
    <submittedName>
        <fullName evidence="1">Uncharacterized protein</fullName>
    </submittedName>
</protein>
<evidence type="ECO:0000313" key="2">
    <source>
        <dbReference type="Proteomes" id="UP000182063"/>
    </source>
</evidence>
<accession>A0A1L3ZS68</accession>
<dbReference type="EMBL" id="CP018221">
    <property type="protein sequence ID" value="API58481.1"/>
    <property type="molecule type" value="Genomic_DNA"/>
</dbReference>
<name>A0A1L3ZS68_9SPHN</name>
<dbReference type="Proteomes" id="UP000182063">
    <property type="component" value="Chromosome"/>
</dbReference>
<dbReference type="KEGG" id="sphj:BSL82_03490"/>
<sequence length="78" mass="8870">MAKEILQSQGLKEALQAIYLTPCKTRSDFAREHVEDIGILACLGFITLKQGKDVWGREWRVTVKGLEILENYDDNCPC</sequence>
<dbReference type="STRING" id="1921510.BSL82_03490"/>
<gene>
    <name evidence="1" type="ORF">BSL82_03490</name>
</gene>
<reference evidence="2" key="1">
    <citation type="submission" date="2016-11" db="EMBL/GenBank/DDBJ databases">
        <title>Complete Genome Sequence of alachlor-degrading Sphingomonas sp. strain JJ-A5.</title>
        <authorList>
            <person name="Lee H."/>
            <person name="Ka J.-O."/>
        </authorList>
    </citation>
    <scope>NUCLEOTIDE SEQUENCE [LARGE SCALE GENOMIC DNA]</scope>
    <source>
        <strain evidence="2">JJ-A5</strain>
    </source>
</reference>
<evidence type="ECO:0000313" key="1">
    <source>
        <dbReference type="EMBL" id="API58481.1"/>
    </source>
</evidence>